<reference evidence="2" key="1">
    <citation type="journal article" date="2022" name="Nat. Commun.">
        <title>Chromosome evolution and the genetic basis of agronomically important traits in greater yam.</title>
        <authorList>
            <person name="Bredeson J.V."/>
            <person name="Lyons J.B."/>
            <person name="Oniyinde I.O."/>
            <person name="Okereke N.R."/>
            <person name="Kolade O."/>
            <person name="Nnabue I."/>
            <person name="Nwadili C.O."/>
            <person name="Hribova E."/>
            <person name="Parker M."/>
            <person name="Nwogha J."/>
            <person name="Shu S."/>
            <person name="Carlson J."/>
            <person name="Kariba R."/>
            <person name="Muthemba S."/>
            <person name="Knop K."/>
            <person name="Barton G.J."/>
            <person name="Sherwood A.V."/>
            <person name="Lopez-Montes A."/>
            <person name="Asiedu R."/>
            <person name="Jamnadass R."/>
            <person name="Muchugi A."/>
            <person name="Goodstein D."/>
            <person name="Egesi C.N."/>
            <person name="Featherston J."/>
            <person name="Asfaw A."/>
            <person name="Simpson G.G."/>
            <person name="Dolezel J."/>
            <person name="Hendre P.S."/>
            <person name="Van Deynze A."/>
            <person name="Kumar P.L."/>
            <person name="Obidiegwu J.E."/>
            <person name="Bhattacharjee R."/>
            <person name="Rokhsar D.S."/>
        </authorList>
    </citation>
    <scope>NUCLEOTIDE SEQUENCE [LARGE SCALE GENOMIC DNA]</scope>
    <source>
        <strain evidence="2">cv. TDa95/00328</strain>
    </source>
</reference>
<name>A0ACB7V9P5_DIOAL</name>
<proteinExistence type="predicted"/>
<accession>A0ACB7V9P5</accession>
<evidence type="ECO:0000313" key="2">
    <source>
        <dbReference type="Proteomes" id="UP000827976"/>
    </source>
</evidence>
<organism evidence="1 2">
    <name type="scientific">Dioscorea alata</name>
    <name type="common">Purple yam</name>
    <dbReference type="NCBI Taxonomy" id="55571"/>
    <lineage>
        <taxon>Eukaryota</taxon>
        <taxon>Viridiplantae</taxon>
        <taxon>Streptophyta</taxon>
        <taxon>Embryophyta</taxon>
        <taxon>Tracheophyta</taxon>
        <taxon>Spermatophyta</taxon>
        <taxon>Magnoliopsida</taxon>
        <taxon>Liliopsida</taxon>
        <taxon>Dioscoreales</taxon>
        <taxon>Dioscoreaceae</taxon>
        <taxon>Dioscorea</taxon>
    </lineage>
</organism>
<protein>
    <submittedName>
        <fullName evidence="1">Uncharacterized protein</fullName>
    </submittedName>
</protein>
<dbReference type="Proteomes" id="UP000827976">
    <property type="component" value="Chromosome 10"/>
</dbReference>
<keyword evidence="2" id="KW-1185">Reference proteome</keyword>
<sequence length="101" mass="11757">MKKMKTVSTHSHFLKLLTHSLFLSLRHSLTLYLKTSLSENFIAIERWNPYHWISSPIISLPSVVDLHSPPLETLLSFSRLFQSLCCGDIQIPGHWEVKDRR</sequence>
<gene>
    <name evidence="1" type="ORF">IHE45_10G017900</name>
</gene>
<evidence type="ECO:0000313" key="1">
    <source>
        <dbReference type="EMBL" id="KAH7670317.1"/>
    </source>
</evidence>
<comment type="caution">
    <text evidence="1">The sequence shown here is derived from an EMBL/GenBank/DDBJ whole genome shotgun (WGS) entry which is preliminary data.</text>
</comment>
<dbReference type="EMBL" id="CM037020">
    <property type="protein sequence ID" value="KAH7670317.1"/>
    <property type="molecule type" value="Genomic_DNA"/>
</dbReference>